<evidence type="ECO:0000259" key="12">
    <source>
        <dbReference type="Pfam" id="PF14842"/>
    </source>
</evidence>
<dbReference type="InterPro" id="IPR028263">
    <property type="entry name" value="FliG_N"/>
</dbReference>
<dbReference type="EMBL" id="DVOD01000072">
    <property type="protein sequence ID" value="HIU93439.1"/>
    <property type="molecule type" value="Genomic_DNA"/>
</dbReference>
<dbReference type="SUPFAM" id="SSF48029">
    <property type="entry name" value="FliG"/>
    <property type="match status" value="2"/>
</dbReference>
<dbReference type="NCBIfam" id="TIGR00207">
    <property type="entry name" value="fliG"/>
    <property type="match status" value="1"/>
</dbReference>
<dbReference type="PANTHER" id="PTHR30534">
    <property type="entry name" value="FLAGELLAR MOTOR SWITCH PROTEIN FLIG"/>
    <property type="match status" value="1"/>
</dbReference>
<evidence type="ECO:0000313" key="14">
    <source>
        <dbReference type="Proteomes" id="UP000886748"/>
    </source>
</evidence>
<gene>
    <name evidence="13" type="primary">fliG</name>
    <name evidence="13" type="ORF">IAD26_09960</name>
</gene>
<keyword evidence="7" id="KW-0283">Flagellar rotation</keyword>
<dbReference type="GO" id="GO:0005886">
    <property type="term" value="C:plasma membrane"/>
    <property type="evidence" value="ECO:0007669"/>
    <property type="project" value="UniProtKB-SubCell"/>
</dbReference>
<keyword evidence="13" id="KW-0969">Cilium</keyword>
<evidence type="ECO:0000256" key="7">
    <source>
        <dbReference type="ARBA" id="ARBA00022779"/>
    </source>
</evidence>
<protein>
    <recommendedName>
        <fullName evidence="4">Flagellar motor switch protein FliG</fullName>
    </recommendedName>
</protein>
<evidence type="ECO:0000259" key="11">
    <source>
        <dbReference type="Pfam" id="PF14841"/>
    </source>
</evidence>
<evidence type="ECO:0000259" key="10">
    <source>
        <dbReference type="Pfam" id="PF01706"/>
    </source>
</evidence>
<keyword evidence="9" id="KW-0975">Bacterial flagellum</keyword>
<dbReference type="GO" id="GO:0003774">
    <property type="term" value="F:cytoskeletal motor activity"/>
    <property type="evidence" value="ECO:0007669"/>
    <property type="project" value="InterPro"/>
</dbReference>
<sequence length="340" mass="37955">MAEITYESMTQRQKVAALLIALGPSTASEILKNIKDDDILEQITFDIASLNKVPSEILNQVLEEFHSLFLASDYLSSGGTQYARTLLEKAYGAEQAQNMLGRLVNLLTTNPFQFFNDADPSQLATSFQNENPQLIALILAYLKPENSAKVLNSLPAEVQAQVAFKIADMNSTNPEIISEIEKIVEGKFSSVVAQDFSKAGGVGALANILNRSDRATEKNVLEYLEVKNLELAEGVRELMFVFEDIIQLKDNAIQRIIREVETKDLAISLKGTREEIKEKIYNNMSERAQAMLKEELEYMGPVRAKEVQEKQTKIVGIIRALESAGEIVITRDTAEDEYIE</sequence>
<dbReference type="InterPro" id="IPR000090">
    <property type="entry name" value="Flg_Motor_Flig"/>
</dbReference>
<dbReference type="PIRSF" id="PIRSF003161">
    <property type="entry name" value="FliG"/>
    <property type="match status" value="1"/>
</dbReference>
<dbReference type="GO" id="GO:0009425">
    <property type="term" value="C:bacterial-type flagellum basal body"/>
    <property type="evidence" value="ECO:0007669"/>
    <property type="project" value="UniProtKB-SubCell"/>
</dbReference>
<dbReference type="PANTHER" id="PTHR30534:SF0">
    <property type="entry name" value="FLAGELLAR MOTOR SWITCH PROTEIN FLIG"/>
    <property type="match status" value="1"/>
</dbReference>
<organism evidence="13 14">
    <name type="scientific">Candidatus Limenecus avicola</name>
    <dbReference type="NCBI Taxonomy" id="2840847"/>
    <lineage>
        <taxon>Bacteria</taxon>
        <taxon>Bacillati</taxon>
        <taxon>Bacillota</taxon>
        <taxon>Clostridia</taxon>
        <taxon>Eubacteriales</taxon>
        <taxon>Clostridiaceae</taxon>
        <taxon>Clostridiaceae incertae sedis</taxon>
        <taxon>Candidatus Limenecus</taxon>
    </lineage>
</organism>
<evidence type="ECO:0000256" key="8">
    <source>
        <dbReference type="ARBA" id="ARBA00023136"/>
    </source>
</evidence>
<reference evidence="13" key="2">
    <citation type="journal article" date="2021" name="PeerJ">
        <title>Extensive microbial diversity within the chicken gut microbiome revealed by metagenomics and culture.</title>
        <authorList>
            <person name="Gilroy R."/>
            <person name="Ravi A."/>
            <person name="Getino M."/>
            <person name="Pursley I."/>
            <person name="Horton D.L."/>
            <person name="Alikhan N.F."/>
            <person name="Baker D."/>
            <person name="Gharbi K."/>
            <person name="Hall N."/>
            <person name="Watson M."/>
            <person name="Adriaenssens E.M."/>
            <person name="Foster-Nyarko E."/>
            <person name="Jarju S."/>
            <person name="Secka A."/>
            <person name="Antonio M."/>
            <person name="Oren A."/>
            <person name="Chaudhuri R.R."/>
            <person name="La Ragione R."/>
            <person name="Hildebrand F."/>
            <person name="Pallen M.J."/>
        </authorList>
    </citation>
    <scope>NUCLEOTIDE SEQUENCE</scope>
    <source>
        <strain evidence="13">CHK154-7741</strain>
    </source>
</reference>
<dbReference type="Pfam" id="PF14841">
    <property type="entry name" value="FliG_M"/>
    <property type="match status" value="1"/>
</dbReference>
<evidence type="ECO:0000313" key="13">
    <source>
        <dbReference type="EMBL" id="HIU93439.1"/>
    </source>
</evidence>
<comment type="similarity">
    <text evidence="3">Belongs to the FliG family.</text>
</comment>
<comment type="subcellular location">
    <subcellularLocation>
        <location evidence="1">Bacterial flagellum basal body</location>
    </subcellularLocation>
    <subcellularLocation>
        <location evidence="2">Cell membrane</location>
        <topology evidence="2">Peripheral membrane protein</topology>
        <orientation evidence="2">Cytoplasmic side</orientation>
    </subcellularLocation>
</comment>
<evidence type="ECO:0000256" key="9">
    <source>
        <dbReference type="ARBA" id="ARBA00023143"/>
    </source>
</evidence>
<feature type="domain" description="Flagellar motor switch protein FliG middle" evidence="11">
    <location>
        <begin position="120"/>
        <end position="194"/>
    </location>
</feature>
<comment type="caution">
    <text evidence="13">The sequence shown here is derived from an EMBL/GenBank/DDBJ whole genome shotgun (WGS) entry which is preliminary data.</text>
</comment>
<dbReference type="InterPro" id="IPR032779">
    <property type="entry name" value="FliG_M"/>
</dbReference>
<evidence type="ECO:0000256" key="5">
    <source>
        <dbReference type="ARBA" id="ARBA00022475"/>
    </source>
</evidence>
<feature type="domain" description="Flagellar motor switch protein FliG N-terminal" evidence="12">
    <location>
        <begin position="9"/>
        <end position="112"/>
    </location>
</feature>
<keyword evidence="8" id="KW-0472">Membrane</keyword>
<evidence type="ECO:0000256" key="2">
    <source>
        <dbReference type="ARBA" id="ARBA00004413"/>
    </source>
</evidence>
<evidence type="ECO:0000256" key="1">
    <source>
        <dbReference type="ARBA" id="ARBA00004117"/>
    </source>
</evidence>
<evidence type="ECO:0000256" key="3">
    <source>
        <dbReference type="ARBA" id="ARBA00010299"/>
    </source>
</evidence>
<dbReference type="PRINTS" id="PR00954">
    <property type="entry name" value="FLGMOTORFLIG"/>
</dbReference>
<evidence type="ECO:0000256" key="6">
    <source>
        <dbReference type="ARBA" id="ARBA00022500"/>
    </source>
</evidence>
<evidence type="ECO:0000256" key="4">
    <source>
        <dbReference type="ARBA" id="ARBA00021870"/>
    </source>
</evidence>
<keyword evidence="5" id="KW-1003">Cell membrane</keyword>
<name>A0A9D1N2A4_9CLOT</name>
<keyword evidence="6" id="KW-0145">Chemotaxis</keyword>
<dbReference type="AlphaFoldDB" id="A0A9D1N2A4"/>
<keyword evidence="13" id="KW-0966">Cell projection</keyword>
<accession>A0A9D1N2A4</accession>
<dbReference type="InterPro" id="IPR011002">
    <property type="entry name" value="FliG_a-hlx"/>
</dbReference>
<dbReference type="Pfam" id="PF14842">
    <property type="entry name" value="FliG_N"/>
    <property type="match status" value="1"/>
</dbReference>
<dbReference type="Gene3D" id="1.10.220.30">
    <property type="match status" value="3"/>
</dbReference>
<dbReference type="GO" id="GO:0006935">
    <property type="term" value="P:chemotaxis"/>
    <property type="evidence" value="ECO:0007669"/>
    <property type="project" value="UniProtKB-KW"/>
</dbReference>
<dbReference type="Proteomes" id="UP000886748">
    <property type="component" value="Unassembled WGS sequence"/>
</dbReference>
<dbReference type="GO" id="GO:0071973">
    <property type="term" value="P:bacterial-type flagellum-dependent cell motility"/>
    <property type="evidence" value="ECO:0007669"/>
    <property type="project" value="InterPro"/>
</dbReference>
<reference evidence="13" key="1">
    <citation type="submission" date="2020-10" db="EMBL/GenBank/DDBJ databases">
        <authorList>
            <person name="Gilroy R."/>
        </authorList>
    </citation>
    <scope>NUCLEOTIDE SEQUENCE</scope>
    <source>
        <strain evidence="13">CHK154-7741</strain>
    </source>
</reference>
<dbReference type="Pfam" id="PF01706">
    <property type="entry name" value="FliG_C"/>
    <property type="match status" value="1"/>
</dbReference>
<dbReference type="InterPro" id="IPR023087">
    <property type="entry name" value="Flg_Motor_Flig_C"/>
</dbReference>
<feature type="domain" description="Flagellar motor switch protein FliG C-terminal" evidence="10">
    <location>
        <begin position="223"/>
        <end position="329"/>
    </location>
</feature>
<keyword evidence="13" id="KW-0282">Flagellum</keyword>
<proteinExistence type="inferred from homology"/>